<dbReference type="GeneID" id="83016268"/>
<evidence type="ECO:0000313" key="2">
    <source>
        <dbReference type="EMBL" id="RGR71879.1"/>
    </source>
</evidence>
<dbReference type="Pfam" id="PF00583">
    <property type="entry name" value="Acetyltransf_1"/>
    <property type="match status" value="1"/>
</dbReference>
<reference evidence="2 3" key="1">
    <citation type="submission" date="2018-08" db="EMBL/GenBank/DDBJ databases">
        <title>A genome reference for cultivated species of the human gut microbiota.</title>
        <authorList>
            <person name="Zou Y."/>
            <person name="Xue W."/>
            <person name="Luo G."/>
        </authorList>
    </citation>
    <scope>NUCLEOTIDE SEQUENCE [LARGE SCALE GENOMIC DNA]</scope>
    <source>
        <strain evidence="2 3">AF24-29</strain>
    </source>
</reference>
<dbReference type="PANTHER" id="PTHR43233">
    <property type="entry name" value="FAMILY N-ACETYLTRANSFERASE, PUTATIVE (AFU_ORTHOLOGUE AFUA_6G03350)-RELATED"/>
    <property type="match status" value="1"/>
</dbReference>
<dbReference type="PROSITE" id="PS51186">
    <property type="entry name" value="GNAT"/>
    <property type="match status" value="1"/>
</dbReference>
<name>A0A412FUY2_9FIRM</name>
<dbReference type="InterPro" id="IPR016181">
    <property type="entry name" value="Acyl_CoA_acyltransferase"/>
</dbReference>
<dbReference type="GO" id="GO:0016747">
    <property type="term" value="F:acyltransferase activity, transferring groups other than amino-acyl groups"/>
    <property type="evidence" value="ECO:0007669"/>
    <property type="project" value="InterPro"/>
</dbReference>
<dbReference type="SUPFAM" id="SSF55729">
    <property type="entry name" value="Acyl-CoA N-acyltransferases (Nat)"/>
    <property type="match status" value="1"/>
</dbReference>
<dbReference type="InterPro" id="IPR000182">
    <property type="entry name" value="GNAT_dom"/>
</dbReference>
<gene>
    <name evidence="2" type="ORF">DWY25_12770</name>
</gene>
<proteinExistence type="predicted"/>
<comment type="caution">
    <text evidence="2">The sequence shown here is derived from an EMBL/GenBank/DDBJ whole genome shotgun (WGS) entry which is preliminary data.</text>
</comment>
<accession>A0A412FUY2</accession>
<feature type="domain" description="N-acetyltransferase" evidence="1">
    <location>
        <begin position="4"/>
        <end position="136"/>
    </location>
</feature>
<dbReference type="PANTHER" id="PTHR43233:SF1">
    <property type="entry name" value="FAMILY N-ACETYLTRANSFERASE, PUTATIVE (AFU_ORTHOLOGUE AFUA_6G03350)-RELATED"/>
    <property type="match status" value="1"/>
</dbReference>
<dbReference type="InterPro" id="IPR053144">
    <property type="entry name" value="Acetyltransferase_Butenolide"/>
</dbReference>
<keyword evidence="2" id="KW-0808">Transferase</keyword>
<protein>
    <submittedName>
        <fullName evidence="2">N-acetyltransferase</fullName>
    </submittedName>
</protein>
<dbReference type="AlphaFoldDB" id="A0A412FUY2"/>
<dbReference type="Gene3D" id="3.40.630.30">
    <property type="match status" value="1"/>
</dbReference>
<organism evidence="2 3">
    <name type="scientific">Holdemania filiformis</name>
    <dbReference type="NCBI Taxonomy" id="61171"/>
    <lineage>
        <taxon>Bacteria</taxon>
        <taxon>Bacillati</taxon>
        <taxon>Bacillota</taxon>
        <taxon>Erysipelotrichia</taxon>
        <taxon>Erysipelotrichales</taxon>
        <taxon>Erysipelotrichaceae</taxon>
        <taxon>Holdemania</taxon>
    </lineage>
</organism>
<evidence type="ECO:0000313" key="3">
    <source>
        <dbReference type="Proteomes" id="UP000284178"/>
    </source>
</evidence>
<dbReference type="Proteomes" id="UP000284178">
    <property type="component" value="Unassembled WGS sequence"/>
</dbReference>
<sequence>MIIQTLRAGREQEILRLYEVVGWTAYLSQPDRIKPAFDHSLCVLELCDDEDRLLGFVRAVGDGETILYIQDLIVDPSVQNQGWGTLLLKTMADRYPQVRQKILLSDDVEKTLRFYRRLGWQPVSELHCQALIKIIR</sequence>
<evidence type="ECO:0000259" key="1">
    <source>
        <dbReference type="PROSITE" id="PS51186"/>
    </source>
</evidence>
<dbReference type="EMBL" id="QRUP01000017">
    <property type="protein sequence ID" value="RGR71879.1"/>
    <property type="molecule type" value="Genomic_DNA"/>
</dbReference>
<dbReference type="CDD" id="cd04301">
    <property type="entry name" value="NAT_SF"/>
    <property type="match status" value="1"/>
</dbReference>
<keyword evidence="3" id="KW-1185">Reference proteome</keyword>
<dbReference type="RefSeq" id="WP_117895548.1">
    <property type="nucleotide sequence ID" value="NZ_CABJCV010000017.1"/>
</dbReference>